<dbReference type="EMBL" id="MAAF01000056">
    <property type="protein sequence ID" value="OUR80798.1"/>
    <property type="molecule type" value="Genomic_DNA"/>
</dbReference>
<protein>
    <submittedName>
        <fullName evidence="1">Uncharacterized protein</fullName>
    </submittedName>
</protein>
<evidence type="ECO:0000313" key="1">
    <source>
        <dbReference type="EMBL" id="OUR80798.1"/>
    </source>
</evidence>
<proteinExistence type="predicted"/>
<name>A0A1Y5EDL2_COLPS</name>
<reference evidence="2" key="1">
    <citation type="journal article" date="2017" name="Proc. Natl. Acad. Sci. U.S.A.">
        <title>Simulation of Deepwater Horizon oil plume reveals substrate specialization within a complex community of hydrocarbon degraders.</title>
        <authorList>
            <person name="Hu P."/>
            <person name="Dubinsky E.A."/>
            <person name="Probst A.J."/>
            <person name="Wang J."/>
            <person name="Sieber C.M.K."/>
            <person name="Tom L.M."/>
            <person name="Gardinali P."/>
            <person name="Banfield J.F."/>
            <person name="Atlas R.M."/>
            <person name="Andersen G.L."/>
        </authorList>
    </citation>
    <scope>NUCLEOTIDE SEQUENCE [LARGE SCALE GENOMIC DNA]</scope>
</reference>
<organism evidence="1 2">
    <name type="scientific">Colwellia psychrerythraea</name>
    <name type="common">Vibrio psychroerythus</name>
    <dbReference type="NCBI Taxonomy" id="28229"/>
    <lineage>
        <taxon>Bacteria</taxon>
        <taxon>Pseudomonadati</taxon>
        <taxon>Pseudomonadota</taxon>
        <taxon>Gammaproteobacteria</taxon>
        <taxon>Alteromonadales</taxon>
        <taxon>Colwelliaceae</taxon>
        <taxon>Colwellia</taxon>
    </lineage>
</organism>
<evidence type="ECO:0000313" key="2">
    <source>
        <dbReference type="Proteomes" id="UP000243053"/>
    </source>
</evidence>
<comment type="caution">
    <text evidence="1">The sequence shown here is derived from an EMBL/GenBank/DDBJ whole genome shotgun (WGS) entry which is preliminary data.</text>
</comment>
<accession>A0A1Y5EDL2</accession>
<dbReference type="Proteomes" id="UP000243053">
    <property type="component" value="Unassembled WGS sequence"/>
</dbReference>
<sequence>MMQTQMKPMLERRKESPEQSVWWNKLSLAQKFSASSLGKFGYELTFVRHDNGHSLAVLQCSGGIAVISEDGDIDTSPNITIR</sequence>
<gene>
    <name evidence="1" type="ORF">A9Q75_08960</name>
</gene>
<dbReference type="AlphaFoldDB" id="A0A1Y5EDL2"/>